<keyword evidence="1" id="KW-0812">Transmembrane</keyword>
<evidence type="ECO:0000313" key="3">
    <source>
        <dbReference type="EMBL" id="WMW77356.1"/>
    </source>
</evidence>
<dbReference type="InterPro" id="IPR043831">
    <property type="entry name" value="DUF5808"/>
</dbReference>
<evidence type="ECO:0000256" key="1">
    <source>
        <dbReference type="SAM" id="Phobius"/>
    </source>
</evidence>
<protein>
    <submittedName>
        <fullName evidence="3">DUF5808 domain-containing protein</fullName>
    </submittedName>
</protein>
<dbReference type="EMBL" id="CP133721">
    <property type="protein sequence ID" value="WMW77356.1"/>
    <property type="molecule type" value="Genomic_DNA"/>
</dbReference>
<gene>
    <name evidence="3" type="ORF">RF683_07620</name>
</gene>
<dbReference type="RefSeq" id="WP_309531731.1">
    <property type="nucleotide sequence ID" value="NZ_CP133721.1"/>
</dbReference>
<sequence length="71" mass="8428">MKNPTEEQLEKWHNDPNNWKLGLFYFNPEDERVFPPKRVKWAGWTVNFANTKSVLAFIGIVVITLAIIYYK</sequence>
<evidence type="ECO:0000259" key="2">
    <source>
        <dbReference type="Pfam" id="PF19124"/>
    </source>
</evidence>
<keyword evidence="1" id="KW-1133">Transmembrane helix</keyword>
<dbReference type="Proteomes" id="UP001180481">
    <property type="component" value="Chromosome"/>
</dbReference>
<feature type="domain" description="DUF5808" evidence="2">
    <location>
        <begin position="28"/>
        <end position="53"/>
    </location>
</feature>
<feature type="transmembrane region" description="Helical" evidence="1">
    <location>
        <begin position="53"/>
        <end position="70"/>
    </location>
</feature>
<proteinExistence type="predicted"/>
<accession>A0ABY9R8R7</accession>
<dbReference type="Pfam" id="PF19124">
    <property type="entry name" value="DUF5808"/>
    <property type="match status" value="1"/>
</dbReference>
<evidence type="ECO:0000313" key="4">
    <source>
        <dbReference type="Proteomes" id="UP001180481"/>
    </source>
</evidence>
<reference evidence="3" key="1">
    <citation type="submission" date="2023-09" db="EMBL/GenBank/DDBJ databases">
        <title>Flavobacterium sp. 20NA77.7 isolated from freshwater.</title>
        <authorList>
            <person name="Le V."/>
            <person name="Ko S.-R."/>
            <person name="Ahn C.-Y."/>
            <person name="Oh H.-M."/>
        </authorList>
    </citation>
    <scope>NUCLEOTIDE SEQUENCE</scope>
    <source>
        <strain evidence="3">20NA77.7</strain>
    </source>
</reference>
<keyword evidence="4" id="KW-1185">Reference proteome</keyword>
<keyword evidence="1" id="KW-0472">Membrane</keyword>
<organism evidence="3 4">
    <name type="scientific">Flavobacterium nakdongensis</name>
    <dbReference type="NCBI Taxonomy" id="3073563"/>
    <lineage>
        <taxon>Bacteria</taxon>
        <taxon>Pseudomonadati</taxon>
        <taxon>Bacteroidota</taxon>
        <taxon>Flavobacteriia</taxon>
        <taxon>Flavobacteriales</taxon>
        <taxon>Flavobacteriaceae</taxon>
        <taxon>Flavobacterium</taxon>
    </lineage>
</organism>
<name>A0ABY9R8R7_9FLAO</name>